<sequence length="150" mass="16137">MSDVLGDRVRELDRHESLRLLARASVGRIVHTRDALPAVCLVHFSLDGDTTVLVRVAADSELTRALDGAVVAFEADEIDEIDTAACSGWSVVVIGRSTVANDPAVHERLSRSGPDARAGSPTDVLVRVEAELVTGREFFRSAPLHVGRDI</sequence>
<dbReference type="Gene3D" id="2.30.110.10">
    <property type="entry name" value="Electron Transport, Fmn-binding Protein, Chain A"/>
    <property type="match status" value="1"/>
</dbReference>
<name>A0ABW7R250_9ACTN</name>
<reference evidence="1 2" key="1">
    <citation type="submission" date="2024-10" db="EMBL/GenBank/DDBJ databases">
        <title>The Natural Products Discovery Center: Release of the First 8490 Sequenced Strains for Exploring Actinobacteria Biosynthetic Diversity.</title>
        <authorList>
            <person name="Kalkreuter E."/>
            <person name="Kautsar S.A."/>
            <person name="Yang D."/>
            <person name="Bader C.D."/>
            <person name="Teijaro C.N."/>
            <person name="Fluegel L."/>
            <person name="Davis C.M."/>
            <person name="Simpson J.R."/>
            <person name="Lauterbach L."/>
            <person name="Steele A.D."/>
            <person name="Gui C."/>
            <person name="Meng S."/>
            <person name="Li G."/>
            <person name="Viehrig K."/>
            <person name="Ye F."/>
            <person name="Su P."/>
            <person name="Kiefer A.F."/>
            <person name="Nichols A."/>
            <person name="Cepeda A.J."/>
            <person name="Yan W."/>
            <person name="Fan B."/>
            <person name="Jiang Y."/>
            <person name="Adhikari A."/>
            <person name="Zheng C.-J."/>
            <person name="Schuster L."/>
            <person name="Cowan T.M."/>
            <person name="Smanski M.J."/>
            <person name="Chevrette M.G."/>
            <person name="De Carvalho L.P.S."/>
            <person name="Shen B."/>
        </authorList>
    </citation>
    <scope>NUCLEOTIDE SEQUENCE [LARGE SCALE GENOMIC DNA]</scope>
    <source>
        <strain evidence="1 2">NPDC017990</strain>
    </source>
</reference>
<dbReference type="Proteomes" id="UP001610818">
    <property type="component" value="Unassembled WGS sequence"/>
</dbReference>
<organism evidence="1 2">
    <name type="scientific">Streptomyces longisporoflavus</name>
    <dbReference type="NCBI Taxonomy" id="28044"/>
    <lineage>
        <taxon>Bacteria</taxon>
        <taxon>Bacillati</taxon>
        <taxon>Actinomycetota</taxon>
        <taxon>Actinomycetes</taxon>
        <taxon>Kitasatosporales</taxon>
        <taxon>Streptomycetaceae</taxon>
        <taxon>Streptomyces</taxon>
    </lineage>
</organism>
<protein>
    <submittedName>
        <fullName evidence="1">Pyridoxamine 5'-phosphate oxidase family protein</fullName>
    </submittedName>
</protein>
<evidence type="ECO:0000313" key="2">
    <source>
        <dbReference type="Proteomes" id="UP001610818"/>
    </source>
</evidence>
<evidence type="ECO:0000313" key="1">
    <source>
        <dbReference type="EMBL" id="MFH8550759.1"/>
    </source>
</evidence>
<dbReference type="EMBL" id="JBIRGQ010000008">
    <property type="protein sequence ID" value="MFH8550759.1"/>
    <property type="molecule type" value="Genomic_DNA"/>
</dbReference>
<comment type="caution">
    <text evidence="1">The sequence shown here is derived from an EMBL/GenBank/DDBJ whole genome shotgun (WGS) entry which is preliminary data.</text>
</comment>
<proteinExistence type="predicted"/>
<keyword evidence="2" id="KW-1185">Reference proteome</keyword>
<accession>A0ABW7R250</accession>
<dbReference type="InterPro" id="IPR024747">
    <property type="entry name" value="Pyridox_Oxase-rel"/>
</dbReference>
<dbReference type="SUPFAM" id="SSF50475">
    <property type="entry name" value="FMN-binding split barrel"/>
    <property type="match status" value="1"/>
</dbReference>
<gene>
    <name evidence="1" type="ORF">ACH4F9_37790</name>
</gene>
<dbReference type="InterPro" id="IPR012349">
    <property type="entry name" value="Split_barrel_FMN-bd"/>
</dbReference>
<dbReference type="Pfam" id="PF12900">
    <property type="entry name" value="Pyridox_ox_2"/>
    <property type="match status" value="1"/>
</dbReference>
<dbReference type="RefSeq" id="WP_397717365.1">
    <property type="nucleotide sequence ID" value="NZ_JBIRGN010000008.1"/>
</dbReference>